<name>A0A3N2Q710_SODAK</name>
<dbReference type="GeneID" id="39582231"/>
<evidence type="ECO:0000313" key="3">
    <source>
        <dbReference type="Proteomes" id="UP000272025"/>
    </source>
</evidence>
<evidence type="ECO:0000313" key="2">
    <source>
        <dbReference type="EMBL" id="ROT42532.1"/>
    </source>
</evidence>
<keyword evidence="3" id="KW-1185">Reference proteome</keyword>
<dbReference type="Proteomes" id="UP000272025">
    <property type="component" value="Unassembled WGS sequence"/>
</dbReference>
<reference evidence="2 3" key="1">
    <citation type="journal article" date="2018" name="Mol. Ecol.">
        <title>The obligate alkalophilic soda-lake fungus Sodiomyces alkalinus has shifted to a protein diet.</title>
        <authorList>
            <person name="Grum-Grzhimaylo A.A."/>
            <person name="Falkoski D.L."/>
            <person name="van den Heuvel J."/>
            <person name="Valero-Jimenez C.A."/>
            <person name="Min B."/>
            <person name="Choi I.G."/>
            <person name="Lipzen A."/>
            <person name="Daum C.G."/>
            <person name="Aanen D.K."/>
            <person name="Tsang A."/>
            <person name="Henrissat B."/>
            <person name="Bilanenko E.N."/>
            <person name="de Vries R.P."/>
            <person name="van Kan J.A.L."/>
            <person name="Grigoriev I.V."/>
            <person name="Debets A.J.M."/>
        </authorList>
    </citation>
    <scope>NUCLEOTIDE SEQUENCE [LARGE SCALE GENOMIC DNA]</scope>
    <source>
        <strain evidence="2 3">F11</strain>
    </source>
</reference>
<feature type="compositionally biased region" description="Polar residues" evidence="1">
    <location>
        <begin position="268"/>
        <end position="294"/>
    </location>
</feature>
<feature type="region of interest" description="Disordered" evidence="1">
    <location>
        <begin position="268"/>
        <end position="308"/>
    </location>
</feature>
<dbReference type="AlphaFoldDB" id="A0A3N2Q710"/>
<feature type="region of interest" description="Disordered" evidence="1">
    <location>
        <begin position="574"/>
        <end position="593"/>
    </location>
</feature>
<feature type="region of interest" description="Disordered" evidence="1">
    <location>
        <begin position="165"/>
        <end position="184"/>
    </location>
</feature>
<sequence length="664" mass="73126">MSRLAGCMEPWTLRDSSTISNKLTSPIHTEHKIFHAKLATDLCGFALPLTLYLQHNAACTATSDSPSPSSLKFQRYSHGLSVEDQAETTSYYAAWWSEPGIGLGSAHQATQIQLINGAASKVIFSQSMVEGEITADTDRYKPTQEHYLGADNHVPCMVVSGGLQKHSTAERPKNQATPPGGGVEMSRRLNLSLTKFAEVGNLAGFSGIQSHIDGLLLFAQNRMELCGYFTQTNPVSTEKVTGVIHARGSKSCRQDNSEASITQLEAQGEMTSVANESSASAWTDGNALQRSSPGQAEDRFPRSQPIPARSPLTGLLCLRGLESLGYLMPDKSRPPSQETSNTKLQNNAMESHQASFMPTTPLGPRVKDRNISHTNQMLDFVIHERRRYPEFILSNPHIDHIDHLAKPAASCMFNEKVMQAAALMRHSSFEKTQPEIRSRATIITPRINKMRNRNKPLPRDSGLFQGGDSFFVLETPCCRAGCLERLNSPIRARRSSSPILRAACFAVYGTHGDQPNRLGSYASLLAKEKREACAVDGRAEEEEARIVGRRVLRCDLFHYQSLAPARRTRAFAIRRSQPADQQTSQEPGLVPRPEWGERVRANSCVLFKCPKMPYVSLSTPLLPRNRAEAGPDKKDLVSGGVPRLKLQLTHAHPYMAACTLQTAG</sequence>
<accession>A0A3N2Q710</accession>
<protein>
    <submittedName>
        <fullName evidence="2">Uncharacterized protein</fullName>
    </submittedName>
</protein>
<proteinExistence type="predicted"/>
<organism evidence="2 3">
    <name type="scientific">Sodiomyces alkalinus (strain CBS 110278 / VKM F-3762 / F11)</name>
    <name type="common">Alkaliphilic filamentous fungus</name>
    <dbReference type="NCBI Taxonomy" id="1314773"/>
    <lineage>
        <taxon>Eukaryota</taxon>
        <taxon>Fungi</taxon>
        <taxon>Dikarya</taxon>
        <taxon>Ascomycota</taxon>
        <taxon>Pezizomycotina</taxon>
        <taxon>Sordariomycetes</taxon>
        <taxon>Hypocreomycetidae</taxon>
        <taxon>Glomerellales</taxon>
        <taxon>Plectosphaerellaceae</taxon>
        <taxon>Sodiomyces</taxon>
    </lineage>
</organism>
<dbReference type="RefSeq" id="XP_028470338.1">
    <property type="nucleotide sequence ID" value="XM_028613753.1"/>
</dbReference>
<dbReference type="EMBL" id="ML119051">
    <property type="protein sequence ID" value="ROT42532.1"/>
    <property type="molecule type" value="Genomic_DNA"/>
</dbReference>
<gene>
    <name evidence="2" type="ORF">SODALDRAFT_354689</name>
</gene>
<evidence type="ECO:0000256" key="1">
    <source>
        <dbReference type="SAM" id="MobiDB-lite"/>
    </source>
</evidence>